<feature type="region of interest" description="Disordered" evidence="1">
    <location>
        <begin position="168"/>
        <end position="196"/>
    </location>
</feature>
<name>A0AAD8P4Z6_TARER</name>
<gene>
    <name evidence="3" type="ORF">QVD17_04955</name>
</gene>
<accession>A0AAD8P4Z6</accession>
<dbReference type="AlphaFoldDB" id="A0AAD8P4Z6"/>
<dbReference type="EMBL" id="JAUHHV010000001">
    <property type="protein sequence ID" value="KAK1439140.1"/>
    <property type="molecule type" value="Genomic_DNA"/>
</dbReference>
<feature type="compositionally biased region" description="Polar residues" evidence="1">
    <location>
        <begin position="184"/>
        <end position="193"/>
    </location>
</feature>
<reference evidence="3" key="1">
    <citation type="journal article" date="2023" name="bioRxiv">
        <title>Improved chromosome-level genome assembly for marigold (Tagetes erecta).</title>
        <authorList>
            <person name="Jiang F."/>
            <person name="Yuan L."/>
            <person name="Wang S."/>
            <person name="Wang H."/>
            <person name="Xu D."/>
            <person name="Wang A."/>
            <person name="Fan W."/>
        </authorList>
    </citation>
    <scope>NUCLEOTIDE SEQUENCE</scope>
    <source>
        <strain evidence="3">WSJ</strain>
        <tissue evidence="3">Leaf</tissue>
    </source>
</reference>
<evidence type="ECO:0000313" key="4">
    <source>
        <dbReference type="Proteomes" id="UP001229421"/>
    </source>
</evidence>
<evidence type="ECO:0000259" key="2">
    <source>
        <dbReference type="Pfam" id="PF25042"/>
    </source>
</evidence>
<dbReference type="PANTHER" id="PTHR35096">
    <property type="entry name" value="BNAA08G28570D PROTEIN"/>
    <property type="match status" value="1"/>
</dbReference>
<dbReference type="PANTHER" id="PTHR35096:SF8">
    <property type="entry name" value="OS03G0308600 PROTEIN"/>
    <property type="match status" value="1"/>
</dbReference>
<protein>
    <recommendedName>
        <fullName evidence="2">DUF7787 domain-containing protein</fullName>
    </recommendedName>
</protein>
<feature type="domain" description="DUF7787" evidence="2">
    <location>
        <begin position="72"/>
        <end position="122"/>
    </location>
</feature>
<dbReference type="Pfam" id="PF25042">
    <property type="entry name" value="DUF7787"/>
    <property type="match status" value="1"/>
</dbReference>
<dbReference type="Proteomes" id="UP001229421">
    <property type="component" value="Unassembled WGS sequence"/>
</dbReference>
<sequence>MQGKLCIRRVARRDSLKGASLFMYSPHRQNFKIKQFRSAIVFFAAIRLSFSSLFVISAMASQGALGKPLLPKLTLEDYLNLEHMDVISIDMLRKVLMMHGFKSLKIPKNDLKDAVRSIELMKAHHSTLQSDVSSNAFLCLDDVIKDLSLLQWHECCITSIETINPATDIGSDAGEESSRKRLKSNGNMASSSEKIGHEAACSSIVFGQPQRKH</sequence>
<proteinExistence type="predicted"/>
<keyword evidence="4" id="KW-1185">Reference proteome</keyword>
<evidence type="ECO:0000313" key="3">
    <source>
        <dbReference type="EMBL" id="KAK1439140.1"/>
    </source>
</evidence>
<comment type="caution">
    <text evidence="3">The sequence shown here is derived from an EMBL/GenBank/DDBJ whole genome shotgun (WGS) entry which is preliminary data.</text>
</comment>
<organism evidence="3 4">
    <name type="scientific">Tagetes erecta</name>
    <name type="common">African marigold</name>
    <dbReference type="NCBI Taxonomy" id="13708"/>
    <lineage>
        <taxon>Eukaryota</taxon>
        <taxon>Viridiplantae</taxon>
        <taxon>Streptophyta</taxon>
        <taxon>Embryophyta</taxon>
        <taxon>Tracheophyta</taxon>
        <taxon>Spermatophyta</taxon>
        <taxon>Magnoliopsida</taxon>
        <taxon>eudicotyledons</taxon>
        <taxon>Gunneridae</taxon>
        <taxon>Pentapetalae</taxon>
        <taxon>asterids</taxon>
        <taxon>campanulids</taxon>
        <taxon>Asterales</taxon>
        <taxon>Asteraceae</taxon>
        <taxon>Asteroideae</taxon>
        <taxon>Heliantheae alliance</taxon>
        <taxon>Tageteae</taxon>
        <taxon>Tagetes</taxon>
    </lineage>
</organism>
<evidence type="ECO:0000256" key="1">
    <source>
        <dbReference type="SAM" id="MobiDB-lite"/>
    </source>
</evidence>
<dbReference type="InterPro" id="IPR056689">
    <property type="entry name" value="DUF7787"/>
</dbReference>